<protein>
    <recommendedName>
        <fullName evidence="4">GPI anchored protein</fullName>
    </recommendedName>
</protein>
<evidence type="ECO:0000313" key="3">
    <source>
        <dbReference type="Proteomes" id="UP001219568"/>
    </source>
</evidence>
<feature type="chain" id="PRO_5042119952" description="GPI anchored protein" evidence="1">
    <location>
        <begin position="19"/>
        <end position="184"/>
    </location>
</feature>
<sequence length="184" mass="18723">MRSFFIFSLLGLATSVVAQDVDSSDIPSQCKDICAPVVSLTSTCDRKNNNDDTAEIKCVCNDPRASKSIPDCAACLDKYSKDGKDNDANDIVRQCSFTSTTYDATATSASATSNSSASMTSPSLASGSGNISVTSMSGTASATSSSTSSNAASSTSTSSAGKSIELTSGLFGTALLSFMAFVAL</sequence>
<evidence type="ECO:0008006" key="4">
    <source>
        <dbReference type="Google" id="ProtNLM"/>
    </source>
</evidence>
<reference evidence="2" key="2">
    <citation type="submission" date="2023-01" db="EMBL/GenBank/DDBJ databases">
        <authorList>
            <person name="Petersen C."/>
        </authorList>
    </citation>
    <scope>NUCLEOTIDE SEQUENCE</scope>
    <source>
        <strain evidence="2">IBT 15450</strain>
    </source>
</reference>
<evidence type="ECO:0000256" key="1">
    <source>
        <dbReference type="SAM" id="SignalP"/>
    </source>
</evidence>
<dbReference type="Proteomes" id="UP001219568">
    <property type="component" value="Unassembled WGS sequence"/>
</dbReference>
<evidence type="ECO:0000313" key="2">
    <source>
        <dbReference type="EMBL" id="KAJ6045220.1"/>
    </source>
</evidence>
<keyword evidence="3" id="KW-1185">Reference proteome</keyword>
<reference evidence="2" key="1">
    <citation type="journal article" date="2023" name="IMA Fungus">
        <title>Comparative genomic study of the Penicillium genus elucidates a diverse pangenome and 15 lateral gene transfer events.</title>
        <authorList>
            <person name="Petersen C."/>
            <person name="Sorensen T."/>
            <person name="Nielsen M.R."/>
            <person name="Sondergaard T.E."/>
            <person name="Sorensen J.L."/>
            <person name="Fitzpatrick D.A."/>
            <person name="Frisvad J.C."/>
            <person name="Nielsen K.L."/>
        </authorList>
    </citation>
    <scope>NUCLEOTIDE SEQUENCE</scope>
    <source>
        <strain evidence="2">IBT 15450</strain>
    </source>
</reference>
<feature type="signal peptide" evidence="1">
    <location>
        <begin position="1"/>
        <end position="18"/>
    </location>
</feature>
<keyword evidence="1" id="KW-0732">Signal</keyword>
<proteinExistence type="predicted"/>
<organism evidence="2 3">
    <name type="scientific">Penicillium canescens</name>
    <dbReference type="NCBI Taxonomy" id="5083"/>
    <lineage>
        <taxon>Eukaryota</taxon>
        <taxon>Fungi</taxon>
        <taxon>Dikarya</taxon>
        <taxon>Ascomycota</taxon>
        <taxon>Pezizomycotina</taxon>
        <taxon>Eurotiomycetes</taxon>
        <taxon>Eurotiomycetidae</taxon>
        <taxon>Eurotiales</taxon>
        <taxon>Aspergillaceae</taxon>
        <taxon>Penicillium</taxon>
    </lineage>
</organism>
<comment type="caution">
    <text evidence="2">The sequence shown here is derived from an EMBL/GenBank/DDBJ whole genome shotgun (WGS) entry which is preliminary data.</text>
</comment>
<name>A0AAD6NBN0_PENCN</name>
<accession>A0AAD6NBN0</accession>
<dbReference type="AlphaFoldDB" id="A0AAD6NBN0"/>
<gene>
    <name evidence="2" type="ORF">N7460_006575</name>
</gene>
<dbReference type="EMBL" id="JAQJZL010000004">
    <property type="protein sequence ID" value="KAJ6045220.1"/>
    <property type="molecule type" value="Genomic_DNA"/>
</dbReference>